<dbReference type="GO" id="GO:0005739">
    <property type="term" value="C:mitochondrion"/>
    <property type="evidence" value="ECO:0007669"/>
    <property type="project" value="TreeGrafter"/>
</dbReference>
<dbReference type="InterPro" id="IPR036249">
    <property type="entry name" value="Thioredoxin-like_sf"/>
</dbReference>
<name>A0A9W8EC40_9FUNG</name>
<dbReference type="Gene3D" id="3.40.30.10">
    <property type="entry name" value="Glutaredoxin"/>
    <property type="match status" value="1"/>
</dbReference>
<dbReference type="SUPFAM" id="SSF52833">
    <property type="entry name" value="Thioredoxin-like"/>
    <property type="match status" value="1"/>
</dbReference>
<dbReference type="OrthoDB" id="4664297at2759"/>
<dbReference type="GO" id="GO:0004364">
    <property type="term" value="F:glutathione transferase activity"/>
    <property type="evidence" value="ECO:0007669"/>
    <property type="project" value="TreeGrafter"/>
</dbReference>
<comment type="caution">
    <text evidence="1">The sequence shown here is derived from an EMBL/GenBank/DDBJ whole genome shotgun (WGS) entry which is preliminary data.</text>
</comment>
<sequence length="314" mass="34768">MTSSDNAGPRASERVLDDKSTTLEPLICAHHHADETAMPPPVRLQFWFEYNSLYSYVAAVRIHRTLACQVKATPRQPLPRGVLKTQGPLSVDFCPFLLGPVFQANHGQPRGPIMTNPVRSNYAVRDVQRICQQEHIPFHGYPSSDTPEPINSVLASRLTLLLLQCVQPANSSDRCPVLAPHHQYLVSLWVTTVYAAFFVNHRDVGKPKVLEELLVQILPQWLPALDQTTWDRALLGLASDQPLPAIPNLAGLLVQTAQTSAPLKAQLKAQTDEAMAQGLFGAPSFVTADGELFWGNDRLDQAVQWPWSLKSAHL</sequence>
<dbReference type="GO" id="GO:0006749">
    <property type="term" value="P:glutathione metabolic process"/>
    <property type="evidence" value="ECO:0007669"/>
    <property type="project" value="TreeGrafter"/>
</dbReference>
<dbReference type="PANTHER" id="PTHR42943">
    <property type="entry name" value="GLUTATHIONE S-TRANSFERASE KAPPA"/>
    <property type="match status" value="1"/>
</dbReference>
<dbReference type="PANTHER" id="PTHR42943:SF2">
    <property type="entry name" value="GLUTATHIONE S-TRANSFERASE KAPPA 1"/>
    <property type="match status" value="1"/>
</dbReference>
<protein>
    <recommendedName>
        <fullName evidence="3">DSBA-like thioredoxin domain-containing protein</fullName>
    </recommendedName>
</protein>
<proteinExistence type="predicted"/>
<dbReference type="Proteomes" id="UP001151582">
    <property type="component" value="Unassembled WGS sequence"/>
</dbReference>
<dbReference type="GO" id="GO:0004602">
    <property type="term" value="F:glutathione peroxidase activity"/>
    <property type="evidence" value="ECO:0007669"/>
    <property type="project" value="TreeGrafter"/>
</dbReference>
<dbReference type="AlphaFoldDB" id="A0A9W8EC40"/>
<dbReference type="EMBL" id="JANBQB010000003">
    <property type="protein sequence ID" value="KAJ1985182.1"/>
    <property type="molecule type" value="Genomic_DNA"/>
</dbReference>
<evidence type="ECO:0008006" key="3">
    <source>
        <dbReference type="Google" id="ProtNLM"/>
    </source>
</evidence>
<dbReference type="GO" id="GO:0005777">
    <property type="term" value="C:peroxisome"/>
    <property type="evidence" value="ECO:0007669"/>
    <property type="project" value="TreeGrafter"/>
</dbReference>
<evidence type="ECO:0000313" key="2">
    <source>
        <dbReference type="Proteomes" id="UP001151582"/>
    </source>
</evidence>
<organism evidence="1 2">
    <name type="scientific">Dimargaris verticillata</name>
    <dbReference type="NCBI Taxonomy" id="2761393"/>
    <lineage>
        <taxon>Eukaryota</taxon>
        <taxon>Fungi</taxon>
        <taxon>Fungi incertae sedis</taxon>
        <taxon>Zoopagomycota</taxon>
        <taxon>Kickxellomycotina</taxon>
        <taxon>Dimargaritomycetes</taxon>
        <taxon>Dimargaritales</taxon>
        <taxon>Dimargaritaceae</taxon>
        <taxon>Dimargaris</taxon>
    </lineage>
</organism>
<accession>A0A9W8EC40</accession>
<gene>
    <name evidence="1" type="ORF">H4R34_000140</name>
</gene>
<evidence type="ECO:0000313" key="1">
    <source>
        <dbReference type="EMBL" id="KAJ1985182.1"/>
    </source>
</evidence>
<dbReference type="InterPro" id="IPR051924">
    <property type="entry name" value="GST_Kappa/NadH"/>
</dbReference>
<reference evidence="1" key="1">
    <citation type="submission" date="2022-07" db="EMBL/GenBank/DDBJ databases">
        <title>Phylogenomic reconstructions and comparative analyses of Kickxellomycotina fungi.</title>
        <authorList>
            <person name="Reynolds N.K."/>
            <person name="Stajich J.E."/>
            <person name="Barry K."/>
            <person name="Grigoriev I.V."/>
            <person name="Crous P."/>
            <person name="Smith M.E."/>
        </authorList>
    </citation>
    <scope>NUCLEOTIDE SEQUENCE</scope>
    <source>
        <strain evidence="1">RSA 567</strain>
    </source>
</reference>
<keyword evidence="2" id="KW-1185">Reference proteome</keyword>